<accession>A0A3D8JNU6</accession>
<dbReference type="Proteomes" id="UP000256838">
    <property type="component" value="Unassembled WGS sequence"/>
</dbReference>
<proteinExistence type="predicted"/>
<sequence length="351" mass="38947">MIMMPSYAEWMRTTDAGIVARRGADLERVDAALAAYDRTRSRAALEALDLEFKNWKRKNPRWNTSARNRNGALTNFGKALLERVDVMLRQQNFLWCPGVDDEMKRIGRGMIGDLMLDGTLYEGGATGLEKFSSNAKCYILAHANTDMPVVQTKKGKWNSAEIAAMLLASGLNPEIRQIEMLVCHAGESVNNAAAGNKLYELFRKYKAAQAAQNETLAAAVEAQYAAASALTTDPKFYEDGSNPFTESDEQRERRLTKQSEQLLPVAASLSDALKKLGFSNFTLTSYRAPVNTNFGAKVYENGVRSPAGVRLDLDEKRKTDPKVGALAKQGNHLAYLYALASDWPEYAVVWR</sequence>
<keyword evidence="2" id="KW-1185">Reference proteome</keyword>
<comment type="caution">
    <text evidence="1">The sequence shown here is derived from an EMBL/GenBank/DDBJ whole genome shotgun (WGS) entry which is preliminary data.</text>
</comment>
<gene>
    <name evidence="1" type="ORF">DWV00_33310</name>
</gene>
<evidence type="ECO:0000313" key="2">
    <source>
        <dbReference type="Proteomes" id="UP000256838"/>
    </source>
</evidence>
<dbReference type="AlphaFoldDB" id="A0A3D8JNU6"/>
<name>A0A3D8JNU6_9BURK</name>
<dbReference type="EMBL" id="QRGA01000034">
    <property type="protein sequence ID" value="RDU94560.1"/>
    <property type="molecule type" value="Genomic_DNA"/>
</dbReference>
<protein>
    <submittedName>
        <fullName evidence="1">Uncharacterized protein</fullName>
    </submittedName>
</protein>
<evidence type="ECO:0000313" key="1">
    <source>
        <dbReference type="EMBL" id="RDU94560.1"/>
    </source>
</evidence>
<reference evidence="1 2" key="1">
    <citation type="submission" date="2018-08" db="EMBL/GenBank/DDBJ databases">
        <title>Paraburkholderia sp. DHOM06 isolated from forest soil.</title>
        <authorList>
            <person name="Gao Z.-H."/>
            <person name="Qiu L.-H."/>
        </authorList>
    </citation>
    <scope>NUCLEOTIDE SEQUENCE [LARGE SCALE GENOMIC DNA]</scope>
    <source>
        <strain evidence="1 2">DHOM06</strain>
    </source>
</reference>
<organism evidence="1 2">
    <name type="scientific">Trinickia dinghuensis</name>
    <dbReference type="NCBI Taxonomy" id="2291023"/>
    <lineage>
        <taxon>Bacteria</taxon>
        <taxon>Pseudomonadati</taxon>
        <taxon>Pseudomonadota</taxon>
        <taxon>Betaproteobacteria</taxon>
        <taxon>Burkholderiales</taxon>
        <taxon>Burkholderiaceae</taxon>
        <taxon>Trinickia</taxon>
    </lineage>
</organism>